<comment type="caution">
    <text evidence="3">The sequence shown here is derived from an EMBL/GenBank/DDBJ whole genome shotgun (WGS) entry which is preliminary data.</text>
</comment>
<reference evidence="3" key="1">
    <citation type="submission" date="2016-10" db="EMBL/GenBank/DDBJ databases">
        <authorList>
            <person name="Benchimol M."/>
            <person name="Almeida L.G."/>
            <person name="Vasconcelos A.T."/>
            <person name="Perreira-Neves A."/>
            <person name="Rosa I.A."/>
            <person name="Tasca T."/>
            <person name="Bogo M.R."/>
            <person name="de Souza W."/>
        </authorList>
    </citation>
    <scope>NUCLEOTIDE SEQUENCE [LARGE SCALE GENOMIC DNA]</scope>
    <source>
        <strain evidence="3">K</strain>
    </source>
</reference>
<dbReference type="VEuPathDB" id="TrichDB:TRFO_11543"/>
<dbReference type="RefSeq" id="XP_068346895.1">
    <property type="nucleotide sequence ID" value="XM_068496095.1"/>
</dbReference>
<dbReference type="Proteomes" id="UP000179807">
    <property type="component" value="Unassembled WGS sequence"/>
</dbReference>
<keyword evidence="4" id="KW-1185">Reference proteome</keyword>
<organism evidence="3 4">
    <name type="scientific">Tritrichomonas foetus</name>
    <dbReference type="NCBI Taxonomy" id="1144522"/>
    <lineage>
        <taxon>Eukaryota</taxon>
        <taxon>Metamonada</taxon>
        <taxon>Parabasalia</taxon>
        <taxon>Tritrichomonadida</taxon>
        <taxon>Tritrichomonadidae</taxon>
        <taxon>Tritrichomonas</taxon>
    </lineage>
</organism>
<feature type="compositionally biased region" description="Basic and acidic residues" evidence="2">
    <location>
        <begin position="1"/>
        <end position="12"/>
    </location>
</feature>
<dbReference type="AlphaFoldDB" id="A0A1J4J2V6"/>
<gene>
    <name evidence="3" type="ORF">TRFO_11543</name>
</gene>
<sequence>MSDSLAHLREPSHASSNTPTPIIQDKQYCVSSKSQQDMLRVSPVAQMLGFAQPSNKRLLIKRLSSCSNSNEIEIENSPSNSSGCKRSESLDTKKIFESNLNTNSKYKSEVPALSIPSFNFNHNNIFNNSSTTSLEPDKIESPHIKLLINQPTNNIISRNLINAESNSNPTYATNNYTFILNERSTSKENENNDNLLSLNHFNGSFSNTSSPSLNSPSSANSPNTPNTPKSPIFELLLTQDAFPKNSTFRITDLNLPTDFSERISVLNTEYTKTRNQIQIEIGKMRTDYSAEQQHCKIELTALINKHRLEMEQKFDDSPKPQILELKSISMDNDNIFRATAKSSELFEPTPTRTRRREMVERHKTEILALNEECNSRLEHVREAYEARVSALQQRANGIANELRSMGQQAEDVDVVRQVRAAGCGQKAAPVMPLSPCRLHIASKK</sequence>
<proteinExistence type="predicted"/>
<feature type="region of interest" description="Disordered" evidence="2">
    <location>
        <begin position="1"/>
        <end position="23"/>
    </location>
</feature>
<evidence type="ECO:0000313" key="4">
    <source>
        <dbReference type="Proteomes" id="UP000179807"/>
    </source>
</evidence>
<keyword evidence="1" id="KW-0175">Coiled coil</keyword>
<protein>
    <submittedName>
        <fullName evidence="3">Uncharacterized protein</fullName>
    </submittedName>
</protein>
<name>A0A1J4J2V6_9EUKA</name>
<evidence type="ECO:0000313" key="3">
    <source>
        <dbReference type="EMBL" id="OHS93758.1"/>
    </source>
</evidence>
<feature type="region of interest" description="Disordered" evidence="2">
    <location>
        <begin position="207"/>
        <end position="231"/>
    </location>
</feature>
<feature type="coiled-coil region" evidence="1">
    <location>
        <begin position="374"/>
        <end position="401"/>
    </location>
</feature>
<dbReference type="GeneID" id="94830799"/>
<evidence type="ECO:0000256" key="2">
    <source>
        <dbReference type="SAM" id="MobiDB-lite"/>
    </source>
</evidence>
<evidence type="ECO:0000256" key="1">
    <source>
        <dbReference type="SAM" id="Coils"/>
    </source>
</evidence>
<dbReference type="EMBL" id="MLAK01001371">
    <property type="protein sequence ID" value="OHS93758.1"/>
    <property type="molecule type" value="Genomic_DNA"/>
</dbReference>
<accession>A0A1J4J2V6</accession>